<keyword evidence="4 8" id="KW-0812">Transmembrane</keyword>
<evidence type="ECO:0000256" key="2">
    <source>
        <dbReference type="ARBA" id="ARBA00008488"/>
    </source>
</evidence>
<feature type="binding site" evidence="7">
    <location>
        <position position="72"/>
    </location>
    <ligand>
        <name>Zn(2+)</name>
        <dbReference type="ChEBI" id="CHEBI:29105"/>
    </ligand>
</feature>
<comment type="similarity">
    <text evidence="2">Belongs to the UPF0073 (Hly-III) family.</text>
</comment>
<dbReference type="GO" id="GO:0046872">
    <property type="term" value="F:metal ion binding"/>
    <property type="evidence" value="ECO:0007669"/>
    <property type="project" value="UniProtKB-KW"/>
</dbReference>
<evidence type="ECO:0000256" key="8">
    <source>
        <dbReference type="SAM" id="Phobius"/>
    </source>
</evidence>
<comment type="subcellular location">
    <subcellularLocation>
        <location evidence="1">Cell membrane</location>
        <topology evidence="1">Multi-pass membrane protein</topology>
    </subcellularLocation>
</comment>
<dbReference type="GO" id="GO:0140911">
    <property type="term" value="F:pore-forming activity"/>
    <property type="evidence" value="ECO:0007669"/>
    <property type="project" value="InterPro"/>
</dbReference>
<evidence type="ECO:0000256" key="4">
    <source>
        <dbReference type="ARBA" id="ARBA00022692"/>
    </source>
</evidence>
<evidence type="ECO:0000256" key="1">
    <source>
        <dbReference type="ARBA" id="ARBA00004651"/>
    </source>
</evidence>
<dbReference type="InterPro" id="IPR005744">
    <property type="entry name" value="Hy-lIII"/>
</dbReference>
<evidence type="ECO:0000256" key="6">
    <source>
        <dbReference type="ARBA" id="ARBA00023136"/>
    </source>
</evidence>
<feature type="transmembrane region" description="Helical" evidence="8">
    <location>
        <begin position="199"/>
        <end position="217"/>
    </location>
</feature>
<dbReference type="OrthoDB" id="9813689at2"/>
<evidence type="ECO:0000256" key="7">
    <source>
        <dbReference type="PIRSR" id="PIRSR604254-1"/>
    </source>
</evidence>
<keyword evidence="7" id="KW-0862">Zinc</keyword>
<dbReference type="InterPro" id="IPR004254">
    <property type="entry name" value="AdipoR/HlyIII-related"/>
</dbReference>
<feature type="binding site" evidence="7">
    <location>
        <position position="194"/>
    </location>
    <ligand>
        <name>Zn(2+)</name>
        <dbReference type="ChEBI" id="CHEBI:29105"/>
    </ligand>
</feature>
<feature type="transmembrane region" description="Helical" evidence="8">
    <location>
        <begin position="85"/>
        <end position="107"/>
    </location>
</feature>
<dbReference type="PANTHER" id="PTHR20855:SF3">
    <property type="entry name" value="LD03007P"/>
    <property type="match status" value="1"/>
</dbReference>
<proteinExistence type="inferred from homology"/>
<dbReference type="EMBL" id="CP034159">
    <property type="protein sequence ID" value="AZI32532.1"/>
    <property type="molecule type" value="Genomic_DNA"/>
</dbReference>
<dbReference type="NCBIfam" id="TIGR01065">
    <property type="entry name" value="hlyIII"/>
    <property type="match status" value="1"/>
</dbReference>
<keyword evidence="10" id="KW-1185">Reference proteome</keyword>
<keyword evidence="3" id="KW-1003">Cell membrane</keyword>
<keyword evidence="7" id="KW-0479">Metal-binding</keyword>
<reference evidence="10" key="1">
    <citation type="submission" date="2018-11" db="EMBL/GenBank/DDBJ databases">
        <title>Proposal to divide the Flavobacteriaceae and reorganize its genera based on Amino Acid Identity values calculated from whole genome sequences.</title>
        <authorList>
            <person name="Nicholson A.C."/>
            <person name="Gulvik C.A."/>
            <person name="Whitney A.M."/>
            <person name="Humrighouse B.W."/>
            <person name="Bell M."/>
            <person name="Holmes B."/>
            <person name="Steigerwalt A.G."/>
            <person name="Villarma A."/>
            <person name="Sheth M."/>
            <person name="Batra D."/>
            <person name="Pryor J."/>
            <person name="Bernardet J.-F."/>
            <person name="Hugo C."/>
            <person name="Kampfer P."/>
            <person name="Newman J.D."/>
            <person name="McQuiston J.R."/>
        </authorList>
    </citation>
    <scope>NUCLEOTIDE SEQUENCE [LARGE SCALE GENOMIC DNA]</scope>
    <source>
        <strain evidence="10">G0081</strain>
    </source>
</reference>
<evidence type="ECO:0000256" key="3">
    <source>
        <dbReference type="ARBA" id="ARBA00022475"/>
    </source>
</evidence>
<dbReference type="RefSeq" id="WP_125023123.1">
    <property type="nucleotide sequence ID" value="NZ_CP034159.1"/>
</dbReference>
<feature type="binding site" evidence="7">
    <location>
        <position position="198"/>
    </location>
    <ligand>
        <name>Zn(2+)</name>
        <dbReference type="ChEBI" id="CHEBI:29105"/>
    </ligand>
</feature>
<feature type="transmembrane region" description="Helical" evidence="8">
    <location>
        <begin position="168"/>
        <end position="187"/>
    </location>
</feature>
<organism evidence="9 10">
    <name type="scientific">Kaistella carnis</name>
    <dbReference type="NCBI Taxonomy" id="1241979"/>
    <lineage>
        <taxon>Bacteria</taxon>
        <taxon>Pseudomonadati</taxon>
        <taxon>Bacteroidota</taxon>
        <taxon>Flavobacteriia</taxon>
        <taxon>Flavobacteriales</taxon>
        <taxon>Weeksellaceae</taxon>
        <taxon>Chryseobacterium group</taxon>
        <taxon>Kaistella</taxon>
    </lineage>
</organism>
<dbReference type="Proteomes" id="UP000270185">
    <property type="component" value="Chromosome"/>
</dbReference>
<feature type="transmembrane region" description="Helical" evidence="8">
    <location>
        <begin position="49"/>
        <end position="73"/>
    </location>
</feature>
<keyword evidence="6 8" id="KW-0472">Membrane</keyword>
<feature type="transmembrane region" description="Helical" evidence="8">
    <location>
        <begin position="113"/>
        <end position="132"/>
    </location>
</feature>
<protein>
    <submittedName>
        <fullName evidence="9">Hemolysin III family protein</fullName>
    </submittedName>
</protein>
<dbReference type="AlphaFoldDB" id="A0A3G8XGL1"/>
<name>A0A3G8XGL1_9FLAO</name>
<accession>A0A3G8XGL1</accession>
<keyword evidence="5 8" id="KW-1133">Transmembrane helix</keyword>
<feature type="transmembrane region" description="Helical" evidence="8">
    <location>
        <begin position="21"/>
        <end position="43"/>
    </location>
</feature>
<dbReference type="Pfam" id="PF03006">
    <property type="entry name" value="HlyIII"/>
    <property type="match status" value="1"/>
</dbReference>
<dbReference type="PANTHER" id="PTHR20855">
    <property type="entry name" value="ADIPOR/PROGESTIN RECEPTOR-RELATED"/>
    <property type="match status" value="1"/>
</dbReference>
<gene>
    <name evidence="9" type="ORF">EIB73_04725</name>
</gene>
<evidence type="ECO:0000313" key="10">
    <source>
        <dbReference type="Proteomes" id="UP000270185"/>
    </source>
</evidence>
<sequence>MKPPKQYEIHTYSKLEEQLNIWSHFAGLLLSVVALILLVFKAIALGNIWVLISFPIFGLSMIVLYLASTLYHFSETPKLRYRLNIFDHAAIYVLIAGSYTPFVLVSLNGPEGFTIFSIVWSIALIGIIFKIFFTGRFNVLSTLLYVAMGWLIIFSFKSLLNSLDFNGVAWLIGGGIAYTVGAVLYSIDRLKFNHAIFHLFVLLGTFCHFISVYFYVIPVSGHHQ</sequence>
<feature type="transmembrane region" description="Helical" evidence="8">
    <location>
        <begin position="139"/>
        <end position="156"/>
    </location>
</feature>
<dbReference type="GO" id="GO:0005886">
    <property type="term" value="C:plasma membrane"/>
    <property type="evidence" value="ECO:0007669"/>
    <property type="project" value="UniProtKB-SubCell"/>
</dbReference>
<dbReference type="KEGG" id="ccas:EIB73_04725"/>
<evidence type="ECO:0000256" key="5">
    <source>
        <dbReference type="ARBA" id="ARBA00022989"/>
    </source>
</evidence>
<evidence type="ECO:0000313" key="9">
    <source>
        <dbReference type="EMBL" id="AZI32532.1"/>
    </source>
</evidence>